<dbReference type="Pfam" id="PF05954">
    <property type="entry name" value="Phage_GPD"/>
    <property type="match status" value="1"/>
</dbReference>
<evidence type="ECO:0000313" key="3">
    <source>
        <dbReference type="Proteomes" id="UP000321820"/>
    </source>
</evidence>
<evidence type="ECO:0000313" key="2">
    <source>
        <dbReference type="EMBL" id="QEE28348.1"/>
    </source>
</evidence>
<dbReference type="Proteomes" id="UP000321820">
    <property type="component" value="Chromosome"/>
</dbReference>
<dbReference type="SUPFAM" id="SSF69279">
    <property type="entry name" value="Phage tail proteins"/>
    <property type="match status" value="1"/>
</dbReference>
<feature type="domain" description="Gp5/Type VI secretion system Vgr protein OB-fold" evidence="1">
    <location>
        <begin position="350"/>
        <end position="422"/>
    </location>
</feature>
<evidence type="ECO:0000259" key="1">
    <source>
        <dbReference type="Pfam" id="PF04717"/>
    </source>
</evidence>
<gene>
    <name evidence="2" type="ORF">FTW19_10260</name>
</gene>
<dbReference type="Gene3D" id="2.30.110.50">
    <property type="match status" value="1"/>
</dbReference>
<dbReference type="EMBL" id="CP042806">
    <property type="protein sequence ID" value="QEE28348.1"/>
    <property type="molecule type" value="Genomic_DNA"/>
</dbReference>
<dbReference type="SUPFAM" id="SSF69255">
    <property type="entry name" value="gp5 N-terminal domain-like"/>
    <property type="match status" value="1"/>
</dbReference>
<organism evidence="2 3">
    <name type="scientific">Terriglobus albidus</name>
    <dbReference type="NCBI Taxonomy" id="1592106"/>
    <lineage>
        <taxon>Bacteria</taxon>
        <taxon>Pseudomonadati</taxon>
        <taxon>Acidobacteriota</taxon>
        <taxon>Terriglobia</taxon>
        <taxon>Terriglobales</taxon>
        <taxon>Acidobacteriaceae</taxon>
        <taxon>Terriglobus</taxon>
    </lineage>
</organism>
<proteinExistence type="predicted"/>
<keyword evidence="3" id="KW-1185">Reference proteome</keyword>
<accession>A0A5B9E8B9</accession>
<dbReference type="OrthoDB" id="7033094at2"/>
<name>A0A5B9E8B9_9BACT</name>
<dbReference type="Gene3D" id="2.40.50.230">
    <property type="entry name" value="Gp5 N-terminal domain"/>
    <property type="match status" value="1"/>
</dbReference>
<dbReference type="AlphaFoldDB" id="A0A5B9E8B9"/>
<dbReference type="Gene3D" id="3.55.50.10">
    <property type="entry name" value="Baseplate protein-like domains"/>
    <property type="match status" value="1"/>
</dbReference>
<sequence length="520" mass="57619">MALPHIQIGDNLLQDALLASVEITQGLNQHWWCTVVCRQTEDKRIPVEDFLGQTVQIKTTDQDGVEHVNFSGFVLDVELNYEVWGSYTAQLTAVSESYKLDLTARKEYYSDQTLSSVANTVSGREGLSVSVNGGSGKALNYVQYGESDFSFLNRIVDDYGCWLRPSEKGLEVFDSFQPGGKVLWRGEDGLIDFRVKGSLVPASVSGSHYDHHAMQSNTFQKVSDSAEFYPSSGKLTSAVQSRSQSLPSAFASQRARVMTLDGYQDYLRKESQRSIGGSVTATGHSRNQQLKAGDTIEVEGNIDAKGAYGLVKVIHRWEPQGYSNSFVCTPWKKYRSPQQPALRSWYGVVPARVVDHNDPKKMGRLKVQFFWQQDGSTHWARMVSPHAGPDRGFMFMPEVGDEVAVVFEDGDPERPVILGSVWNGVQQAPRLGFFGATSDIPDNNVKRIVTKAGNRVQMIDTPSKETVVLATPNSSALTMTEKHDSTGRTLVHIHSDGDIILTAPNGRVHVRSQFFSREIG</sequence>
<dbReference type="Gene3D" id="4.10.220.110">
    <property type="match status" value="1"/>
</dbReference>
<dbReference type="Pfam" id="PF04717">
    <property type="entry name" value="Phage_base_V"/>
    <property type="match status" value="1"/>
</dbReference>
<protein>
    <submittedName>
        <fullName evidence="2">Type VI secretion system tip protein VgrG</fullName>
    </submittedName>
</protein>
<dbReference type="InterPro" id="IPR006531">
    <property type="entry name" value="Gp5/Vgr_OB"/>
</dbReference>
<dbReference type="RefSeq" id="WP_147647538.1">
    <property type="nucleotide sequence ID" value="NZ_CP042806.1"/>
</dbReference>
<dbReference type="InterPro" id="IPR037026">
    <property type="entry name" value="Vgr_OB-fold_dom_sf"/>
</dbReference>
<dbReference type="KEGG" id="talb:FTW19_10260"/>
<reference evidence="2 3" key="1">
    <citation type="submission" date="2019-08" db="EMBL/GenBank/DDBJ databases">
        <title>Complete genome sequence of Terriglobus albidus strain ORNL.</title>
        <authorList>
            <person name="Podar M."/>
        </authorList>
    </citation>
    <scope>NUCLEOTIDE SEQUENCE [LARGE SCALE GENOMIC DNA]</scope>
    <source>
        <strain evidence="2 3">ORNL</strain>
    </source>
</reference>